<reference evidence="2 3" key="1">
    <citation type="journal article" date="2020" name="Cell Host Microbe">
        <title>Functional and Genomic Variation between Human-Derived Isolates of Lachnospiraceae Reveals Inter- and Intra-Species Diversity.</title>
        <authorList>
            <person name="Sorbara M.T."/>
            <person name="Littmann E.R."/>
            <person name="Fontana E."/>
            <person name="Moody T.U."/>
            <person name="Kohout C.E."/>
            <person name="Gjonbalaj M."/>
            <person name="Eaton V."/>
            <person name="Seok R."/>
            <person name="Leiner I.M."/>
            <person name="Pamer E.G."/>
        </authorList>
    </citation>
    <scope>NUCLEOTIDE SEQUENCE [LARGE SCALE GENOMIC DNA]</scope>
    <source>
        <strain evidence="2 3">MSK.14.16</strain>
    </source>
</reference>
<dbReference type="Proteomes" id="UP000821846">
    <property type="component" value="Unassembled WGS sequence"/>
</dbReference>
<evidence type="ECO:0000259" key="1">
    <source>
        <dbReference type="Pfam" id="PF20234"/>
    </source>
</evidence>
<feature type="domain" description="DUF6591" evidence="1">
    <location>
        <begin position="1"/>
        <end position="61"/>
    </location>
</feature>
<dbReference type="Pfam" id="PF20234">
    <property type="entry name" value="DUF6591"/>
    <property type="match status" value="1"/>
</dbReference>
<evidence type="ECO:0000313" key="2">
    <source>
        <dbReference type="EMBL" id="NSG31450.1"/>
    </source>
</evidence>
<gene>
    <name evidence="2" type="ORF">HFM93_14570</name>
</gene>
<protein>
    <recommendedName>
        <fullName evidence="1">DUF6591 domain-containing protein</fullName>
    </recommendedName>
</protein>
<proteinExistence type="predicted"/>
<sequence>MIAYNNSDDTVSMLADYAKYMKKYTEMTKKMDDIESMDLNDAENLYFLDVQTRVNAKLAEIQ</sequence>
<organism evidence="2 3">
    <name type="scientific">Faecalicatena fissicatena</name>
    <dbReference type="NCBI Taxonomy" id="290055"/>
    <lineage>
        <taxon>Bacteria</taxon>
        <taxon>Bacillati</taxon>
        <taxon>Bacillota</taxon>
        <taxon>Clostridia</taxon>
        <taxon>Lachnospirales</taxon>
        <taxon>Lachnospiraceae</taxon>
        <taxon>Faecalicatena</taxon>
    </lineage>
</organism>
<name>A0ABX2H0P9_9FIRM</name>
<keyword evidence="3" id="KW-1185">Reference proteome</keyword>
<evidence type="ECO:0000313" key="3">
    <source>
        <dbReference type="Proteomes" id="UP000821846"/>
    </source>
</evidence>
<accession>A0ABX2H0P9</accession>
<dbReference type="InterPro" id="IPR046526">
    <property type="entry name" value="DUF6591"/>
</dbReference>
<comment type="caution">
    <text evidence="2">The sequence shown here is derived from an EMBL/GenBank/DDBJ whole genome shotgun (WGS) entry which is preliminary data.</text>
</comment>
<dbReference type="EMBL" id="JAAWUZ010000090">
    <property type="protein sequence ID" value="NSG31450.1"/>
    <property type="molecule type" value="Genomic_DNA"/>
</dbReference>
<dbReference type="RefSeq" id="WP_173867066.1">
    <property type="nucleotide sequence ID" value="NZ_JAAWUU010000087.1"/>
</dbReference>